<protein>
    <submittedName>
        <fullName evidence="2">Uncharacterized protein</fullName>
    </submittedName>
</protein>
<evidence type="ECO:0000256" key="1">
    <source>
        <dbReference type="SAM" id="MobiDB-lite"/>
    </source>
</evidence>
<feature type="compositionally biased region" description="Low complexity" evidence="1">
    <location>
        <begin position="9"/>
        <end position="40"/>
    </location>
</feature>
<gene>
    <name evidence="2" type="ORF">AVDCRST_MAG01-01-3283</name>
</gene>
<accession>A0A6J4QAF0</accession>
<reference evidence="2" key="1">
    <citation type="submission" date="2020-02" db="EMBL/GenBank/DDBJ databases">
        <authorList>
            <person name="Meier V. D."/>
        </authorList>
    </citation>
    <scope>NUCLEOTIDE SEQUENCE</scope>
    <source>
        <strain evidence="2">AVDCRST_MAG01</strain>
    </source>
</reference>
<sequence>WAGSGAGTGSTTTRASGRTAGCARGTWAGARWRSWWPTPTRRGERSGSGGAATNGRSLSGCGRFRRRAPSWTPRWRSSPGRKWWRPATTITKANGDGGGNA</sequence>
<dbReference type="EMBL" id="CADCUW010000429">
    <property type="protein sequence ID" value="CAA9436279.1"/>
    <property type="molecule type" value="Genomic_DNA"/>
</dbReference>
<evidence type="ECO:0000313" key="2">
    <source>
        <dbReference type="EMBL" id="CAA9436279.1"/>
    </source>
</evidence>
<feature type="non-terminal residue" evidence="2">
    <location>
        <position position="1"/>
    </location>
</feature>
<proteinExistence type="predicted"/>
<feature type="region of interest" description="Disordered" evidence="1">
    <location>
        <begin position="1"/>
        <end position="101"/>
    </location>
</feature>
<dbReference type="AlphaFoldDB" id="A0A6J4QAF0"/>
<name>A0A6J4QAF0_9ACTN</name>
<feature type="non-terminal residue" evidence="2">
    <location>
        <position position="101"/>
    </location>
</feature>
<organism evidence="2">
    <name type="scientific">uncultured Rubrobacteraceae bacterium</name>
    <dbReference type="NCBI Taxonomy" id="349277"/>
    <lineage>
        <taxon>Bacteria</taxon>
        <taxon>Bacillati</taxon>
        <taxon>Actinomycetota</taxon>
        <taxon>Rubrobacteria</taxon>
        <taxon>Rubrobacterales</taxon>
        <taxon>Rubrobacteraceae</taxon>
        <taxon>environmental samples</taxon>
    </lineage>
</organism>